<organism evidence="1">
    <name type="scientific">Timema monikensis</name>
    <dbReference type="NCBI Taxonomy" id="170555"/>
    <lineage>
        <taxon>Eukaryota</taxon>
        <taxon>Metazoa</taxon>
        <taxon>Ecdysozoa</taxon>
        <taxon>Arthropoda</taxon>
        <taxon>Hexapoda</taxon>
        <taxon>Insecta</taxon>
        <taxon>Pterygota</taxon>
        <taxon>Neoptera</taxon>
        <taxon>Polyneoptera</taxon>
        <taxon>Phasmatodea</taxon>
        <taxon>Timematodea</taxon>
        <taxon>Timematoidea</taxon>
        <taxon>Timematidae</taxon>
        <taxon>Timema</taxon>
    </lineage>
</organism>
<dbReference type="EMBL" id="OB801949">
    <property type="protein sequence ID" value="CAD7435698.1"/>
    <property type="molecule type" value="Genomic_DNA"/>
</dbReference>
<dbReference type="AlphaFoldDB" id="A0A7R9HV87"/>
<protein>
    <submittedName>
        <fullName evidence="1">Uncharacterized protein</fullName>
    </submittedName>
</protein>
<evidence type="ECO:0000313" key="1">
    <source>
        <dbReference type="EMBL" id="CAD7435698.1"/>
    </source>
</evidence>
<reference evidence="1" key="1">
    <citation type="submission" date="2020-11" db="EMBL/GenBank/DDBJ databases">
        <authorList>
            <person name="Tran Van P."/>
        </authorList>
    </citation>
    <scope>NUCLEOTIDE SEQUENCE</scope>
</reference>
<proteinExistence type="predicted"/>
<sequence length="84" mass="9612">MLDVEFCHDDLLTFRFSYRRRASHHDTAPVLNGPQLVLSMGRNTTARTRDKLDLEIACGRTDSIRIQNGLILRHLTSYKTVLGL</sequence>
<name>A0A7R9HV87_9NEOP</name>
<gene>
    <name evidence="1" type="ORF">TMSB3V08_LOCUS12344</name>
</gene>
<accession>A0A7R9HV87</accession>